<gene>
    <name evidence="1" type="ORF">GBG19_00715</name>
</gene>
<organism evidence="1 2">
    <name type="scientific">Poseidonibacter ostreae</name>
    <dbReference type="NCBI Taxonomy" id="2654171"/>
    <lineage>
        <taxon>Bacteria</taxon>
        <taxon>Pseudomonadati</taxon>
        <taxon>Campylobacterota</taxon>
        <taxon>Epsilonproteobacteria</taxon>
        <taxon>Campylobacterales</taxon>
        <taxon>Arcobacteraceae</taxon>
        <taxon>Poseidonibacter</taxon>
    </lineage>
</organism>
<dbReference type="EMBL" id="WFKK01000001">
    <property type="protein sequence ID" value="KAB7891391.1"/>
    <property type="molecule type" value="Genomic_DNA"/>
</dbReference>
<dbReference type="Proteomes" id="UP000472839">
    <property type="component" value="Unassembled WGS sequence"/>
</dbReference>
<proteinExistence type="predicted"/>
<comment type="caution">
    <text evidence="1">The sequence shown here is derived from an EMBL/GenBank/DDBJ whole genome shotgun (WGS) entry which is preliminary data.</text>
</comment>
<evidence type="ECO:0000313" key="2">
    <source>
        <dbReference type="Proteomes" id="UP000472839"/>
    </source>
</evidence>
<dbReference type="AlphaFoldDB" id="A0A6L4WWY0"/>
<sequence length="180" mass="20849">MKDLSQIAKECTVTIGSTGSNSKPFFCFVQPRDTQHITSGLISDIELSKWGNLSNALEECDCIPFARGNTPNEAYEKANDIYKRYFKECCTWISCDYDYLDFINATKEIDGLIDFDRKKENDFKIFDLLKEMKTSSDKMIKLIKDAYLSTKGIQEAKKYLEDKYDILFEEKAILNIVIRH</sequence>
<reference evidence="1 2" key="1">
    <citation type="submission" date="2019-10" db="EMBL/GenBank/DDBJ databases">
        <title>Poseidonibacter ostreae sp. nov., isolated from the gut of the Ostrea denselamellosa.</title>
        <authorList>
            <person name="Choi A."/>
        </authorList>
    </citation>
    <scope>NUCLEOTIDE SEQUENCE [LARGE SCALE GENOMIC DNA]</scope>
    <source>
        <strain evidence="1 2">SJOD-M-33</strain>
    </source>
</reference>
<evidence type="ECO:0000313" key="1">
    <source>
        <dbReference type="EMBL" id="KAB7891391.1"/>
    </source>
</evidence>
<accession>A0A6L4WWY0</accession>
<protein>
    <submittedName>
        <fullName evidence="1">Uncharacterized protein</fullName>
    </submittedName>
</protein>
<name>A0A6L4WWY0_9BACT</name>
<dbReference type="RefSeq" id="WP_152279494.1">
    <property type="nucleotide sequence ID" value="NZ_WFKK01000001.1"/>
</dbReference>